<evidence type="ECO:0000313" key="3">
    <source>
        <dbReference type="Proteomes" id="UP001054801"/>
    </source>
</evidence>
<evidence type="ECO:0000313" key="2">
    <source>
        <dbReference type="EMBL" id="UJS26326.1"/>
    </source>
</evidence>
<dbReference type="EMBL" id="CP091244">
    <property type="protein sequence ID" value="UJS26326.1"/>
    <property type="molecule type" value="Genomic_DNA"/>
</dbReference>
<organism evidence="2 3">
    <name type="scientific">Thiothrix winogradskyi</name>
    <dbReference type="NCBI Taxonomy" id="96472"/>
    <lineage>
        <taxon>Bacteria</taxon>
        <taxon>Pseudomonadati</taxon>
        <taxon>Pseudomonadota</taxon>
        <taxon>Gammaproteobacteria</taxon>
        <taxon>Thiotrichales</taxon>
        <taxon>Thiotrichaceae</taxon>
        <taxon>Thiothrix</taxon>
    </lineage>
</organism>
<gene>
    <name evidence="2" type="ORF">L2Y54_09880</name>
</gene>
<keyword evidence="3" id="KW-1185">Reference proteome</keyword>
<sequence>MNLTKSCLMAVLAFTLSACGDETSVTHVAAVAPAPAATSNALTQSSVPAKPAGVVEEFFTSSMPDTFTIPHNTCAQGEALQTLKKE</sequence>
<dbReference type="RefSeq" id="WP_236501703.1">
    <property type="nucleotide sequence ID" value="NZ_CP091244.1"/>
</dbReference>
<protein>
    <submittedName>
        <fullName evidence="2">Uncharacterized protein</fullName>
    </submittedName>
</protein>
<accession>A0ABY3T432</accession>
<name>A0ABY3T432_9GAMM</name>
<keyword evidence="1" id="KW-0732">Signal</keyword>
<dbReference type="PROSITE" id="PS51257">
    <property type="entry name" value="PROKAR_LIPOPROTEIN"/>
    <property type="match status" value="1"/>
</dbReference>
<proteinExistence type="predicted"/>
<reference evidence="2" key="1">
    <citation type="journal article" date="2022" name="Microorganisms">
        <title>Two New Species of Filamentous Sulfur Bacteria of the Genus Thiothrix, Thiothrix winogradskyi sp. nov. and 'Candidatus Thiothrix sulfatifontis' sp. nov.</title>
        <authorList>
            <person name="Ravin N.V."/>
            <person name="Rossetti S."/>
            <person name="Beletsky A.V."/>
            <person name="Kadnikov V.V."/>
            <person name="Rudenko T.S."/>
            <person name="Smolyakov D.D."/>
            <person name="Moskvitina M.I."/>
            <person name="Gureeva M.V."/>
            <person name="Mardanov A.V."/>
            <person name="Grabovich M.Y."/>
        </authorList>
    </citation>
    <scope>NUCLEOTIDE SEQUENCE</scope>
    <source>
        <strain evidence="2">CT3</strain>
    </source>
</reference>
<feature type="chain" id="PRO_5046053541" evidence="1">
    <location>
        <begin position="21"/>
        <end position="86"/>
    </location>
</feature>
<dbReference type="Proteomes" id="UP001054801">
    <property type="component" value="Chromosome"/>
</dbReference>
<evidence type="ECO:0000256" key="1">
    <source>
        <dbReference type="SAM" id="SignalP"/>
    </source>
</evidence>
<feature type="signal peptide" evidence="1">
    <location>
        <begin position="1"/>
        <end position="20"/>
    </location>
</feature>